<feature type="compositionally biased region" description="Basic and acidic residues" evidence="1">
    <location>
        <begin position="240"/>
        <end position="264"/>
    </location>
</feature>
<sequence>MTVHKKTEKKTKTESPVKPKKVASKHVKNKKDKKDKKDRKVKKVEQKDKKDKKEKNVKKGSKSDPNAVAKIKKNKKDKKSKDKKPKDKKSKEKKPKAAKSKEVKSKDVKPKDVKSKDEKKKKKNSKGKKPSTDPLFSGPLTQAPKRSKGETQELNQLLENNAQNKPKKVKEPSGIDAIDLKSDSLVVEKTQLSGDSALRVTAKEKKKTKKTEIVVKEVKEEKKKDTGSVSEDENDIKAFQAEKSKEIETKKNEEMEKKQEEPKVKPVPPGTTPDTTTTTPEKKSKSITDSNIKPELDEIPEARTPEAEGPPMMVKERSEKRLKIESTQDTDDSDPKKVKSGPKKIRPESFKLKKTQSFSPVNIVSTVPDQVKKPGKNSPKDEHVMKTPPIENPVAAKKNPFDPLRSELETPIQEPAFVVNRGDTKIKNMEIKLVNLDLVGRTGMYMERCGMNAERKEAFDWLAYNRHDLNNKQKEFSQNLSVALSDIGITKELLMRTIIYLKSHNQITPSEMDMVLKDVKGCKGDTVSFSQLSVFLQSHCAVYKKHTNSKDH</sequence>
<feature type="compositionally biased region" description="Basic and acidic residues" evidence="1">
    <location>
        <begin position="169"/>
        <end position="179"/>
    </location>
</feature>
<feature type="compositionally biased region" description="Basic and acidic residues" evidence="1">
    <location>
        <begin position="99"/>
        <end position="118"/>
    </location>
</feature>
<feature type="compositionally biased region" description="Basic and acidic residues" evidence="1">
    <location>
        <begin position="280"/>
        <end position="306"/>
    </location>
</feature>
<dbReference type="HOGENOM" id="CLU_493677_0_0_1"/>
<organism evidence="2 3">
    <name type="scientific">Caenorhabditis elegans</name>
    <dbReference type="NCBI Taxonomy" id="6239"/>
    <lineage>
        <taxon>Eukaryota</taxon>
        <taxon>Metazoa</taxon>
        <taxon>Ecdysozoa</taxon>
        <taxon>Nematoda</taxon>
        <taxon>Chromadorea</taxon>
        <taxon>Rhabditida</taxon>
        <taxon>Rhabditina</taxon>
        <taxon>Rhabditomorpha</taxon>
        <taxon>Rhabditoidea</taxon>
        <taxon>Rhabditidae</taxon>
        <taxon>Peloderinae</taxon>
        <taxon>Caenorhabditis</taxon>
    </lineage>
</organism>
<dbReference type="EMBL" id="BX284601">
    <property type="protein sequence ID" value="CCD61579.1"/>
    <property type="molecule type" value="Genomic_DNA"/>
</dbReference>
<dbReference type="GeneID" id="183124"/>
<proteinExistence type="predicted"/>
<dbReference type="OMA" id="TGMYMER"/>
<gene>
    <name evidence="2 4" type="ORF">C32E12.1</name>
    <name evidence="2" type="ORF">CELE_C32E12.1</name>
</gene>
<feature type="compositionally biased region" description="Low complexity" evidence="1">
    <location>
        <begin position="152"/>
        <end position="164"/>
    </location>
</feature>
<dbReference type="RefSeq" id="NP_491547.1">
    <property type="nucleotide sequence ID" value="NM_059146.3"/>
</dbReference>
<dbReference type="OrthoDB" id="5876906at2759"/>
<dbReference type="CTD" id="183124"/>
<evidence type="ECO:0000313" key="4">
    <source>
        <dbReference type="WormBase" id="C32E12.1"/>
    </source>
</evidence>
<dbReference type="Proteomes" id="UP000001940">
    <property type="component" value="Chromosome I"/>
</dbReference>
<dbReference type="eggNOG" id="ENOG502SFMX">
    <property type="taxonomic scope" value="Eukaryota"/>
</dbReference>
<evidence type="ECO:0000313" key="2">
    <source>
        <dbReference type="EMBL" id="CCD61579.1"/>
    </source>
</evidence>
<feature type="compositionally biased region" description="Basic residues" evidence="1">
    <location>
        <begin position="18"/>
        <end position="42"/>
    </location>
</feature>
<dbReference type="PaxDb" id="6239-C32E12.1.2"/>
<dbReference type="InParanoid" id="P91122"/>
<feature type="compositionally biased region" description="Basic residues" evidence="1">
    <location>
        <begin position="70"/>
        <end position="98"/>
    </location>
</feature>
<feature type="compositionally biased region" description="Basic and acidic residues" evidence="1">
    <location>
        <begin position="210"/>
        <end position="226"/>
    </location>
</feature>
<dbReference type="KEGG" id="cel:CELE_C32E12.1"/>
<dbReference type="AlphaFoldDB" id="P91122"/>
<feature type="compositionally biased region" description="Basic residues" evidence="1">
    <location>
        <begin position="119"/>
        <end position="129"/>
    </location>
</feature>
<feature type="region of interest" description="Disordered" evidence="1">
    <location>
        <begin position="202"/>
        <end position="350"/>
    </location>
</feature>
<dbReference type="Bgee" id="WBGene00016327">
    <property type="expression patterns" value="Expressed in larva and 1 other cell type or tissue"/>
</dbReference>
<feature type="region of interest" description="Disordered" evidence="1">
    <location>
        <begin position="368"/>
        <end position="396"/>
    </location>
</feature>
<accession>P91122</accession>
<evidence type="ECO:0000256" key="1">
    <source>
        <dbReference type="SAM" id="MobiDB-lite"/>
    </source>
</evidence>
<feature type="region of interest" description="Disordered" evidence="1">
    <location>
        <begin position="1"/>
        <end position="179"/>
    </location>
</feature>
<evidence type="ECO:0000313" key="3">
    <source>
        <dbReference type="Proteomes" id="UP000001940"/>
    </source>
</evidence>
<keyword evidence="3" id="KW-1185">Reference proteome</keyword>
<feature type="compositionally biased region" description="Basic and acidic residues" evidence="1">
    <location>
        <begin position="314"/>
        <end position="326"/>
    </location>
</feature>
<dbReference type="UCSC" id="C32E12.1">
    <property type="organism name" value="c. elegans"/>
</dbReference>
<name>P91122_CAEEL</name>
<dbReference type="WormBase" id="C32E12.1">
    <property type="protein sequence ID" value="CE04133"/>
    <property type="gene ID" value="WBGene00016327"/>
</dbReference>
<dbReference type="PIR" id="T25593">
    <property type="entry name" value="T25593"/>
</dbReference>
<protein>
    <submittedName>
        <fullName evidence="2">SAM domain-containing protein</fullName>
    </submittedName>
</protein>
<dbReference type="AGR" id="WB:WBGene00016327"/>
<reference evidence="2 3" key="1">
    <citation type="journal article" date="1998" name="Science">
        <title>Genome sequence of the nematode C. elegans: a platform for investigating biology.</title>
        <authorList>
            <consortium name="The C. elegans sequencing consortium"/>
            <person name="Sulson J.E."/>
            <person name="Waterston R."/>
        </authorList>
    </citation>
    <scope>NUCLEOTIDE SEQUENCE [LARGE SCALE GENOMIC DNA]</scope>
    <source>
        <strain evidence="2 3">Bristol N2</strain>
    </source>
</reference>
<feature type="compositionally biased region" description="Basic and acidic residues" evidence="1">
    <location>
        <begin position="43"/>
        <end position="54"/>
    </location>
</feature>
<dbReference type="STRING" id="6239.C32E12.1.2"/>